<name>A0ABT7V7Z3_9ACTN</name>
<gene>
    <name evidence="2" type="ORF">QUW28_03770</name>
</gene>
<sequence>MKKLRHALYAILNSSDVDSADYRIADYLIRNIYSIANFGIQDVADACFVSKSTVSRFCRRVGFADFNAVVQSIRNVQMRDYKRFDEYLDLGPQEMTDAFLDQTIDCMLKVREYATPEVLSSLAELLFSYDRIGIFGQMQSHSVALNFQYELASLGKYASCFSMMPEQEEFILGSGDDTLVVIVSSGGKYFQDFSSHFNYISKQRPYLVLITNNRRLTRCVPYDRVYVVPCTNNTASRPLSLQLFANLAVMHFSKLLETRKVETPPGVMHDAYA</sequence>
<dbReference type="Proteomes" id="UP001529421">
    <property type="component" value="Unassembled WGS sequence"/>
</dbReference>
<reference evidence="3" key="1">
    <citation type="submission" date="2023-06" db="EMBL/GenBank/DDBJ databases">
        <title>Identification and characterization of horizontal gene transfer across gut microbiota members of farm animals based on homology search.</title>
        <authorList>
            <person name="Zeman M."/>
            <person name="Kubasova T."/>
            <person name="Jahodarova E."/>
            <person name="Nykrynova M."/>
            <person name="Rychlik I."/>
        </authorList>
    </citation>
    <scope>NUCLEOTIDE SEQUENCE [LARGE SCALE GENOMIC DNA]</scope>
    <source>
        <strain evidence="3">154_Feed</strain>
    </source>
</reference>
<dbReference type="PANTHER" id="PTHR30514:SF1">
    <property type="entry name" value="HTH-TYPE TRANSCRIPTIONAL REGULATOR HEXR-RELATED"/>
    <property type="match status" value="1"/>
</dbReference>
<dbReference type="SUPFAM" id="SSF46689">
    <property type="entry name" value="Homeodomain-like"/>
    <property type="match status" value="1"/>
</dbReference>
<dbReference type="EMBL" id="JAUDDZ010000003">
    <property type="protein sequence ID" value="MDM8274618.1"/>
    <property type="molecule type" value="Genomic_DNA"/>
</dbReference>
<dbReference type="PANTHER" id="PTHR30514">
    <property type="entry name" value="GLUCOKINASE"/>
    <property type="match status" value="1"/>
</dbReference>
<evidence type="ECO:0000313" key="3">
    <source>
        <dbReference type="Proteomes" id="UP001529421"/>
    </source>
</evidence>
<dbReference type="RefSeq" id="WP_289544671.1">
    <property type="nucleotide sequence ID" value="NZ_JAUDDZ010000003.1"/>
</dbReference>
<comment type="caution">
    <text evidence="2">The sequence shown here is derived from an EMBL/GenBank/DDBJ whole genome shotgun (WGS) entry which is preliminary data.</text>
</comment>
<dbReference type="Gene3D" id="3.40.50.10490">
    <property type="entry name" value="Glucose-6-phosphate isomerase like protein, domain 1"/>
    <property type="match status" value="1"/>
</dbReference>
<keyword evidence="3" id="KW-1185">Reference proteome</keyword>
<feature type="domain" description="HTH rpiR-type" evidence="1">
    <location>
        <begin position="4"/>
        <end position="80"/>
    </location>
</feature>
<dbReference type="InterPro" id="IPR000281">
    <property type="entry name" value="HTH_RpiR"/>
</dbReference>
<dbReference type="PROSITE" id="PS51071">
    <property type="entry name" value="HTH_RPIR"/>
    <property type="match status" value="1"/>
</dbReference>
<dbReference type="InterPro" id="IPR036388">
    <property type="entry name" value="WH-like_DNA-bd_sf"/>
</dbReference>
<protein>
    <submittedName>
        <fullName evidence="2">MurR/RpiR family transcriptional regulator</fullName>
    </submittedName>
</protein>
<reference evidence="2 3" key="2">
    <citation type="submission" date="2023-06" db="EMBL/GenBank/DDBJ databases">
        <authorList>
            <person name="Zeman M."/>
            <person name="Kubasova T."/>
            <person name="Jahodarova E."/>
            <person name="Nykrynova M."/>
            <person name="Rychlik I."/>
        </authorList>
    </citation>
    <scope>NUCLEOTIDE SEQUENCE [LARGE SCALE GENOMIC DNA]</scope>
    <source>
        <strain evidence="2 3">154_Feed</strain>
    </source>
</reference>
<dbReference type="Pfam" id="PF01418">
    <property type="entry name" value="HTH_6"/>
    <property type="match status" value="1"/>
</dbReference>
<dbReference type="SUPFAM" id="SSF53697">
    <property type="entry name" value="SIS domain"/>
    <property type="match status" value="1"/>
</dbReference>
<proteinExistence type="predicted"/>
<organism evidence="2 3">
    <name type="scientific">Enorma phocaeensis</name>
    <dbReference type="NCBI Taxonomy" id="1871019"/>
    <lineage>
        <taxon>Bacteria</taxon>
        <taxon>Bacillati</taxon>
        <taxon>Actinomycetota</taxon>
        <taxon>Coriobacteriia</taxon>
        <taxon>Coriobacteriales</taxon>
        <taxon>Coriobacteriaceae</taxon>
        <taxon>Enorma</taxon>
    </lineage>
</organism>
<evidence type="ECO:0000313" key="2">
    <source>
        <dbReference type="EMBL" id="MDM8274618.1"/>
    </source>
</evidence>
<evidence type="ECO:0000259" key="1">
    <source>
        <dbReference type="PROSITE" id="PS51071"/>
    </source>
</evidence>
<accession>A0ABT7V7Z3</accession>
<dbReference type="InterPro" id="IPR047640">
    <property type="entry name" value="RpiR-like"/>
</dbReference>
<dbReference type="InterPro" id="IPR046348">
    <property type="entry name" value="SIS_dom_sf"/>
</dbReference>
<dbReference type="InterPro" id="IPR009057">
    <property type="entry name" value="Homeodomain-like_sf"/>
</dbReference>
<dbReference type="Gene3D" id="1.10.10.10">
    <property type="entry name" value="Winged helix-like DNA-binding domain superfamily/Winged helix DNA-binding domain"/>
    <property type="match status" value="1"/>
</dbReference>